<organism evidence="3 4">
    <name type="scientific">Acer saccharum</name>
    <name type="common">Sugar maple</name>
    <dbReference type="NCBI Taxonomy" id="4024"/>
    <lineage>
        <taxon>Eukaryota</taxon>
        <taxon>Viridiplantae</taxon>
        <taxon>Streptophyta</taxon>
        <taxon>Embryophyta</taxon>
        <taxon>Tracheophyta</taxon>
        <taxon>Spermatophyta</taxon>
        <taxon>Magnoliopsida</taxon>
        <taxon>eudicotyledons</taxon>
        <taxon>Gunneridae</taxon>
        <taxon>Pentapetalae</taxon>
        <taxon>rosids</taxon>
        <taxon>malvids</taxon>
        <taxon>Sapindales</taxon>
        <taxon>Sapindaceae</taxon>
        <taxon>Hippocastanoideae</taxon>
        <taxon>Acereae</taxon>
        <taxon>Acer</taxon>
    </lineage>
</organism>
<dbReference type="Proteomes" id="UP001168877">
    <property type="component" value="Unassembled WGS sequence"/>
</dbReference>
<dbReference type="InterPro" id="IPR007123">
    <property type="entry name" value="Gelsolin-like_dom"/>
</dbReference>
<dbReference type="SUPFAM" id="SSF55753">
    <property type="entry name" value="Actin depolymerizing proteins"/>
    <property type="match status" value="1"/>
</dbReference>
<evidence type="ECO:0000259" key="2">
    <source>
        <dbReference type="Pfam" id="PF00626"/>
    </source>
</evidence>
<dbReference type="SMART" id="SM00262">
    <property type="entry name" value="GEL"/>
    <property type="match status" value="1"/>
</dbReference>
<dbReference type="InterPro" id="IPR007122">
    <property type="entry name" value="Villin/Gelsolin"/>
</dbReference>
<evidence type="ECO:0000313" key="3">
    <source>
        <dbReference type="EMBL" id="KAK0598398.1"/>
    </source>
</evidence>
<dbReference type="Gene3D" id="3.40.20.10">
    <property type="entry name" value="Severin"/>
    <property type="match status" value="1"/>
</dbReference>
<dbReference type="PANTHER" id="PTHR11977:SF25">
    <property type="entry name" value="VILLIN-1"/>
    <property type="match status" value="1"/>
</dbReference>
<comment type="caution">
    <text evidence="3">The sequence shown here is derived from an EMBL/GenBank/DDBJ whole genome shotgun (WGS) entry which is preliminary data.</text>
</comment>
<sequence length="234" mass="26144">MWWLDFGTTTHITVSIQGCLSYRKPSDTERHIFVGDGKSTVLLKSGSPQCDIHYWLGNEANKVDSALASDKALELDAALGSCDVQYREVMGQETEIFLSYFRPCIIPVEGIYSPQSRKSNGERYKISLLTYKGDHVVKVFEQQKHDVKVAVVTVAFLATLLLLEVDSRTTAFYLYADKSKTIPLVAHLPSSPLQNDTSVQGTESLRRSTSNQASPEWQMELPITDIPAHQSDTQ</sequence>
<evidence type="ECO:0000256" key="1">
    <source>
        <dbReference type="SAM" id="MobiDB-lite"/>
    </source>
</evidence>
<gene>
    <name evidence="3" type="ORF">LWI29_034286</name>
</gene>
<accession>A0AA39SXR0</accession>
<reference evidence="3" key="1">
    <citation type="journal article" date="2022" name="Plant J.">
        <title>Strategies of tolerance reflected in two North American maple genomes.</title>
        <authorList>
            <person name="McEvoy S.L."/>
            <person name="Sezen U.U."/>
            <person name="Trouern-Trend A."/>
            <person name="McMahon S.M."/>
            <person name="Schaberg P.G."/>
            <person name="Yang J."/>
            <person name="Wegrzyn J.L."/>
            <person name="Swenson N.G."/>
        </authorList>
    </citation>
    <scope>NUCLEOTIDE SEQUENCE</scope>
    <source>
        <strain evidence="3">NS2018</strain>
    </source>
</reference>
<dbReference type="GO" id="GO:0051015">
    <property type="term" value="F:actin filament binding"/>
    <property type="evidence" value="ECO:0007669"/>
    <property type="project" value="InterPro"/>
</dbReference>
<keyword evidence="4" id="KW-1185">Reference proteome</keyword>
<dbReference type="Pfam" id="PF00626">
    <property type="entry name" value="Gelsolin"/>
    <property type="match status" value="1"/>
</dbReference>
<feature type="region of interest" description="Disordered" evidence="1">
    <location>
        <begin position="193"/>
        <end position="234"/>
    </location>
</feature>
<proteinExistence type="predicted"/>
<dbReference type="PANTHER" id="PTHR11977">
    <property type="entry name" value="VILLIN"/>
    <property type="match status" value="1"/>
</dbReference>
<reference evidence="3" key="2">
    <citation type="submission" date="2023-06" db="EMBL/GenBank/DDBJ databases">
        <authorList>
            <person name="Swenson N.G."/>
            <person name="Wegrzyn J.L."/>
            <person name="Mcevoy S.L."/>
        </authorList>
    </citation>
    <scope>NUCLEOTIDE SEQUENCE</scope>
    <source>
        <strain evidence="3">NS2018</strain>
        <tissue evidence="3">Leaf</tissue>
    </source>
</reference>
<feature type="domain" description="Gelsolin-like" evidence="2">
    <location>
        <begin position="42"/>
        <end position="98"/>
    </location>
</feature>
<feature type="compositionally biased region" description="Polar residues" evidence="1">
    <location>
        <begin position="193"/>
        <end position="215"/>
    </location>
</feature>
<dbReference type="AlphaFoldDB" id="A0AA39SXR0"/>
<name>A0AA39SXR0_ACESA</name>
<dbReference type="InterPro" id="IPR029006">
    <property type="entry name" value="ADF-H/Gelsolin-like_dom_sf"/>
</dbReference>
<dbReference type="EMBL" id="JAUESC010000004">
    <property type="protein sequence ID" value="KAK0598398.1"/>
    <property type="molecule type" value="Genomic_DNA"/>
</dbReference>
<protein>
    <recommendedName>
        <fullName evidence="2">Gelsolin-like domain-containing protein</fullName>
    </recommendedName>
</protein>
<evidence type="ECO:0000313" key="4">
    <source>
        <dbReference type="Proteomes" id="UP001168877"/>
    </source>
</evidence>